<evidence type="ECO:0000256" key="3">
    <source>
        <dbReference type="ARBA" id="ARBA00023002"/>
    </source>
</evidence>
<dbReference type="EMBL" id="JAHLJV010000092">
    <property type="protein sequence ID" value="KAK1573456.1"/>
    <property type="molecule type" value="Genomic_DNA"/>
</dbReference>
<dbReference type="GO" id="GO:0004312">
    <property type="term" value="F:fatty acid synthase activity"/>
    <property type="evidence" value="ECO:0007669"/>
    <property type="project" value="TreeGrafter"/>
</dbReference>
<keyword evidence="6" id="KW-1185">Reference proteome</keyword>
<keyword evidence="1" id="KW-0596">Phosphopantetheine</keyword>
<keyword evidence="3" id="KW-0560">Oxidoreductase</keyword>
<comment type="caution">
    <text evidence="5">The sequence shown here is derived from an EMBL/GenBank/DDBJ whole genome shotgun (WGS) entry which is preliminary data.</text>
</comment>
<dbReference type="GeneID" id="85444585"/>
<gene>
    <name evidence="5" type="ORF">LY79DRAFT_583665</name>
</gene>
<evidence type="ECO:0000313" key="6">
    <source>
        <dbReference type="Proteomes" id="UP001230504"/>
    </source>
</evidence>
<evidence type="ECO:0000313" key="5">
    <source>
        <dbReference type="EMBL" id="KAK1573456.1"/>
    </source>
</evidence>
<protein>
    <recommendedName>
        <fullName evidence="4">Ketoreductase domain-containing protein</fullName>
    </recommendedName>
</protein>
<keyword evidence="2" id="KW-0597">Phosphoprotein</keyword>
<evidence type="ECO:0000256" key="1">
    <source>
        <dbReference type="ARBA" id="ARBA00022450"/>
    </source>
</evidence>
<dbReference type="Proteomes" id="UP001230504">
    <property type="component" value="Unassembled WGS sequence"/>
</dbReference>
<name>A0AAD8PPC5_9PEZI</name>
<accession>A0AAD8PPC5</accession>
<dbReference type="RefSeq" id="XP_060409078.1">
    <property type="nucleotide sequence ID" value="XM_060560345.1"/>
</dbReference>
<evidence type="ECO:0000256" key="2">
    <source>
        <dbReference type="ARBA" id="ARBA00022553"/>
    </source>
</evidence>
<dbReference type="InterPro" id="IPR013968">
    <property type="entry name" value="PKS_KR"/>
</dbReference>
<dbReference type="GO" id="GO:0016491">
    <property type="term" value="F:oxidoreductase activity"/>
    <property type="evidence" value="ECO:0007669"/>
    <property type="project" value="UniProtKB-KW"/>
</dbReference>
<organism evidence="5 6">
    <name type="scientific">Colletotrichum navitas</name>
    <dbReference type="NCBI Taxonomy" id="681940"/>
    <lineage>
        <taxon>Eukaryota</taxon>
        <taxon>Fungi</taxon>
        <taxon>Dikarya</taxon>
        <taxon>Ascomycota</taxon>
        <taxon>Pezizomycotina</taxon>
        <taxon>Sordariomycetes</taxon>
        <taxon>Hypocreomycetidae</taxon>
        <taxon>Glomerellales</taxon>
        <taxon>Glomerellaceae</taxon>
        <taxon>Colletotrichum</taxon>
        <taxon>Colletotrichum graminicola species complex</taxon>
    </lineage>
</organism>
<proteinExistence type="predicted"/>
<feature type="domain" description="Ketoreductase" evidence="4">
    <location>
        <begin position="85"/>
        <end position="170"/>
    </location>
</feature>
<sequence>MLGESFRILADGGIMVEIGKKDILDRNSLPLAPFDRSLSFRAVDLSPERTTDALISRLFPKVFQLFEGGHKPINPIHTHPFRDNGSYLIVGGLRGLCGSLAMCLAKSGARHLAVFSRSGAQWSSVISGVVGNRGQANCAAANVFLDNFAAHRRNRGQTACAVDLDVIEDSGVIAENAQLQNQFDSSVYKGINDAHLRKILHLSLLQQQEAPERVGRSCGQAENDGGGGQRMFREVAAAVRADGPGAPAVGLRNRLAGGGGGKITPKWLTGRNSMASEHPLTRLEIAETQETGARLG</sequence>
<dbReference type="Gene3D" id="3.40.50.720">
    <property type="entry name" value="NAD(P)-binding Rossmann-like Domain"/>
    <property type="match status" value="3"/>
</dbReference>
<dbReference type="PANTHER" id="PTHR43775:SF18">
    <property type="entry name" value="ENZYME, PUTATIVE (JCVI)-RELATED"/>
    <property type="match status" value="1"/>
</dbReference>
<dbReference type="SMART" id="SM00822">
    <property type="entry name" value="PKS_KR"/>
    <property type="match status" value="1"/>
</dbReference>
<dbReference type="InterPro" id="IPR057326">
    <property type="entry name" value="KR_dom"/>
</dbReference>
<dbReference type="Pfam" id="PF08659">
    <property type="entry name" value="KR"/>
    <property type="match status" value="2"/>
</dbReference>
<dbReference type="GO" id="GO:0044550">
    <property type="term" value="P:secondary metabolite biosynthetic process"/>
    <property type="evidence" value="ECO:0007669"/>
    <property type="project" value="TreeGrafter"/>
</dbReference>
<evidence type="ECO:0000259" key="4">
    <source>
        <dbReference type="SMART" id="SM00822"/>
    </source>
</evidence>
<dbReference type="AlphaFoldDB" id="A0AAD8PPC5"/>
<dbReference type="GO" id="GO:0006633">
    <property type="term" value="P:fatty acid biosynthetic process"/>
    <property type="evidence" value="ECO:0007669"/>
    <property type="project" value="TreeGrafter"/>
</dbReference>
<dbReference type="InterPro" id="IPR050091">
    <property type="entry name" value="PKS_NRPS_Biosynth_Enz"/>
</dbReference>
<dbReference type="PANTHER" id="PTHR43775">
    <property type="entry name" value="FATTY ACID SYNTHASE"/>
    <property type="match status" value="1"/>
</dbReference>
<reference evidence="5" key="1">
    <citation type="submission" date="2021-06" db="EMBL/GenBank/DDBJ databases">
        <title>Comparative genomics, transcriptomics and evolutionary studies reveal genomic signatures of adaptation to plant cell wall in hemibiotrophic fungi.</title>
        <authorList>
            <consortium name="DOE Joint Genome Institute"/>
            <person name="Baroncelli R."/>
            <person name="Diaz J.F."/>
            <person name="Benocci T."/>
            <person name="Peng M."/>
            <person name="Battaglia E."/>
            <person name="Haridas S."/>
            <person name="Andreopoulos W."/>
            <person name="Labutti K."/>
            <person name="Pangilinan J."/>
            <person name="Floch G.L."/>
            <person name="Makela M.R."/>
            <person name="Henrissat B."/>
            <person name="Grigoriev I.V."/>
            <person name="Crouch J.A."/>
            <person name="De Vries R.P."/>
            <person name="Sukno S.A."/>
            <person name="Thon M.R."/>
        </authorList>
    </citation>
    <scope>NUCLEOTIDE SEQUENCE</scope>
    <source>
        <strain evidence="5">CBS 125086</strain>
    </source>
</reference>